<reference evidence="1 2" key="1">
    <citation type="journal article" date="2016" name="Genome Announc.">
        <title>Complete genome sequence of the hyperthermophilic and piezophilic archaeon Thermococcus barophilus Ch5, capable of growth at the expense of hydrogenogenesis from carbon monoxide and formate.</title>
        <authorList>
            <person name="Oger P."/>
            <person name="Sokolova T.G."/>
            <person name="Kozhevnikova D.A."/>
            <person name="Taranov E.A."/>
            <person name="Vannier P."/>
            <person name="Lee H.S."/>
            <person name="Kwon K.K."/>
            <person name="Kang S.G."/>
            <person name="Lee J.H."/>
            <person name="Bonch-Osmolovskaya E.A."/>
            <person name="Lebedinsky A.V."/>
        </authorList>
    </citation>
    <scope>NUCLEOTIDE SEQUENCE [LARGE SCALE GENOMIC DNA]</scope>
    <source>
        <strain evidence="2">Ch5</strain>
    </source>
</reference>
<dbReference type="EMBL" id="CP013050">
    <property type="protein sequence ID" value="ALM76181.1"/>
    <property type="molecule type" value="Genomic_DNA"/>
</dbReference>
<dbReference type="PATRIC" id="fig|55802.8.peg.2265"/>
<sequence length="130" mass="15612">MIRDRIFPFFHFSPLFITGELRLLRPFSYSKRFIYLSTYLSTMNGVQKLKEIRRIVKEELKHIPRGDEAQNMLRMIYWNARLNSLGKKPKFKNKEECLKYAIKVVQETYPGFSPQYDKEFFELDDTGDSK</sequence>
<dbReference type="Proteomes" id="UP000066042">
    <property type="component" value="Chromosome"/>
</dbReference>
<proteinExistence type="predicted"/>
<evidence type="ECO:0000313" key="1">
    <source>
        <dbReference type="EMBL" id="ALM76181.1"/>
    </source>
</evidence>
<accession>A0A0S1XEE5</accession>
<dbReference type="AlphaFoldDB" id="A0A0S1XEE5"/>
<name>A0A0S1XEE5_THEBA</name>
<organism evidence="1 2">
    <name type="scientific">Thermococcus barophilus</name>
    <dbReference type="NCBI Taxonomy" id="55802"/>
    <lineage>
        <taxon>Archaea</taxon>
        <taxon>Methanobacteriati</taxon>
        <taxon>Methanobacteriota</taxon>
        <taxon>Thermococci</taxon>
        <taxon>Thermococcales</taxon>
        <taxon>Thermococcaceae</taxon>
        <taxon>Thermococcus</taxon>
    </lineage>
</organism>
<gene>
    <name evidence="1" type="ORF">TBCH5v1_2285</name>
</gene>
<evidence type="ECO:0000313" key="2">
    <source>
        <dbReference type="Proteomes" id="UP000066042"/>
    </source>
</evidence>
<protein>
    <submittedName>
        <fullName evidence="1">Uncharacterized protein</fullName>
    </submittedName>
</protein>
<dbReference type="STRING" id="55802.TBCH5v1_2285"/>